<dbReference type="AlphaFoldDB" id="A0A6A2JHS0"/>
<reference evidence="1 2" key="1">
    <citation type="journal article" date="2019" name="Nat. Med.">
        <title>A library of human gut bacterial isolates paired with longitudinal multiomics data enables mechanistic microbiome research.</title>
        <authorList>
            <person name="Poyet M."/>
            <person name="Groussin M."/>
            <person name="Gibbons S.M."/>
            <person name="Avila-Pacheco J."/>
            <person name="Jiang X."/>
            <person name="Kearney S.M."/>
            <person name="Perrotta A.R."/>
            <person name="Berdy B."/>
            <person name="Zhao S."/>
            <person name="Lieberman T.D."/>
            <person name="Swanson P.K."/>
            <person name="Smith M."/>
            <person name="Roesemann S."/>
            <person name="Alexander J.E."/>
            <person name="Rich S.A."/>
            <person name="Livny J."/>
            <person name="Vlamakis H."/>
            <person name="Clish C."/>
            <person name="Bullock K."/>
            <person name="Deik A."/>
            <person name="Scott J."/>
            <person name="Pierce K.A."/>
            <person name="Xavier R.J."/>
            <person name="Alm E.J."/>
        </authorList>
    </citation>
    <scope>NUCLEOTIDE SEQUENCE [LARGE SCALE GENOMIC DNA]</scope>
    <source>
        <strain evidence="1 2">BIOML-A17</strain>
    </source>
</reference>
<accession>A0A6A2JHS0</accession>
<comment type="caution">
    <text evidence="1">The sequence shown here is derived from an EMBL/GenBank/DDBJ whole genome shotgun (WGS) entry which is preliminary data.</text>
</comment>
<protein>
    <submittedName>
        <fullName evidence="1">Uncharacterized protein</fullName>
    </submittedName>
</protein>
<sequence length="166" mass="18993">MDTKESTLAQLKEKLRQESLVKGIEDLQVGDIVYYDMDRADGIVPLPGYDTRLKYVIVAGAKSNSKEVCAVLINTDNDYSSAPDWQAEQYCIRQADYPEILEYDSWIDCTDPKELKVSKIKAKEAEKKGRLNPQDLANVMKHLKENGFIDNHTRKVYGIDKYVIEQ</sequence>
<name>A0A6A2JHS0_BACSE</name>
<proteinExistence type="predicted"/>
<dbReference type="RefSeq" id="WP_005647475.1">
    <property type="nucleotide sequence ID" value="NZ_WCLO01000008.1"/>
</dbReference>
<dbReference type="GeneID" id="99749550"/>
<organism evidence="1 2">
    <name type="scientific">Bacteroides stercoris</name>
    <dbReference type="NCBI Taxonomy" id="46506"/>
    <lineage>
        <taxon>Bacteria</taxon>
        <taxon>Pseudomonadati</taxon>
        <taxon>Bacteroidota</taxon>
        <taxon>Bacteroidia</taxon>
        <taxon>Bacteroidales</taxon>
        <taxon>Bacteroidaceae</taxon>
        <taxon>Bacteroides</taxon>
    </lineage>
</organism>
<dbReference type="Proteomes" id="UP000440773">
    <property type="component" value="Unassembled WGS sequence"/>
</dbReference>
<dbReference type="EMBL" id="WCLP01000014">
    <property type="protein sequence ID" value="KAB5282223.1"/>
    <property type="molecule type" value="Genomic_DNA"/>
</dbReference>
<evidence type="ECO:0000313" key="2">
    <source>
        <dbReference type="Proteomes" id="UP000440773"/>
    </source>
</evidence>
<gene>
    <name evidence="1" type="ORF">F9962_07030</name>
</gene>
<evidence type="ECO:0000313" key="1">
    <source>
        <dbReference type="EMBL" id="KAB5282223.1"/>
    </source>
</evidence>